<comment type="caution">
    <text evidence="10">The sequence shown here is derived from an EMBL/GenBank/DDBJ whole genome shotgun (WGS) entry which is preliminary data.</text>
</comment>
<dbReference type="NCBIfam" id="TIGR01027">
    <property type="entry name" value="proB"/>
    <property type="match status" value="1"/>
</dbReference>
<feature type="binding site" evidence="8">
    <location>
        <position position="142"/>
    </location>
    <ligand>
        <name>substrate</name>
    </ligand>
</feature>
<protein>
    <recommendedName>
        <fullName evidence="8">Glutamate 5-kinase</fullName>
        <ecNumber evidence="8">2.7.2.11</ecNumber>
    </recommendedName>
    <alternativeName>
        <fullName evidence="8">Gamma-glutamyl kinase</fullName>
        <shortName evidence="8">GK</shortName>
    </alternativeName>
</protein>
<evidence type="ECO:0000256" key="5">
    <source>
        <dbReference type="ARBA" id="ARBA00022741"/>
    </source>
</evidence>
<dbReference type="GO" id="GO:0005829">
    <property type="term" value="C:cytosol"/>
    <property type="evidence" value="ECO:0007669"/>
    <property type="project" value="TreeGrafter"/>
</dbReference>
<feature type="domain" description="Aspartate/glutamate/uridylate kinase" evidence="9">
    <location>
        <begin position="10"/>
        <end position="243"/>
    </location>
</feature>
<dbReference type="UniPathway" id="UPA00098">
    <property type="reaction ID" value="UER00359"/>
</dbReference>
<dbReference type="InterPro" id="IPR036393">
    <property type="entry name" value="AceGlu_kinase-like_sf"/>
</dbReference>
<accession>A0A133Y3I2</accession>
<dbReference type="STRING" id="87541.AWM71_01905"/>
<reference evidence="11 13" key="2">
    <citation type="submission" date="2017-12" db="EMBL/GenBank/DDBJ databases">
        <title>Phylogenetic diversity of female urinary microbiome.</title>
        <authorList>
            <person name="Thomas-White K."/>
            <person name="Wolfe A.J."/>
        </authorList>
    </citation>
    <scope>NUCLEOTIDE SEQUENCE [LARGE SCALE GENOMIC DNA]</scope>
    <source>
        <strain evidence="11 13">UMB0844</strain>
    </source>
</reference>
<sequence>MSRKKISQAKRIVVKVGTNSLMTPKNTIRYQRIDRLAYVLSELTQEDREIILVTSGAIGVGCVKMNLAKRPHKISDQQAVAAVGQVALMNTYARFFAYYSKQVAQILMTRDVVDFHDSLFNLKNNFDSLFHHQIIPIVNENDAIAVDEMDHKVRFGDNDSLSALVASIVDADLLILLTDVDGFYDSNPQTNTNAKKFNVVNDLSDDLLTMAGGNGSKYSTGGMKTKLRAAKRCLDENRSMVIMSSNDPTQIFDLLNEQPVGTLFTR</sequence>
<dbReference type="InterPro" id="IPR001048">
    <property type="entry name" value="Asp/Glu/Uridylate_kinase"/>
</dbReference>
<evidence type="ECO:0000256" key="1">
    <source>
        <dbReference type="ARBA" id="ARBA00022490"/>
    </source>
</evidence>
<dbReference type="FunFam" id="3.40.1160.10:FF:000018">
    <property type="entry name" value="Glutamate 5-kinase"/>
    <property type="match status" value="1"/>
</dbReference>
<evidence type="ECO:0000256" key="8">
    <source>
        <dbReference type="HAMAP-Rule" id="MF_00456"/>
    </source>
</evidence>
<dbReference type="SUPFAM" id="SSF53633">
    <property type="entry name" value="Carbamate kinase-like"/>
    <property type="match status" value="1"/>
</dbReference>
<dbReference type="PRINTS" id="PR00474">
    <property type="entry name" value="GLU5KINASE"/>
</dbReference>
<dbReference type="InterPro" id="IPR005715">
    <property type="entry name" value="Glu_5kinase/COase_Synthase"/>
</dbReference>
<feature type="binding site" evidence="8">
    <location>
        <begin position="178"/>
        <end position="179"/>
    </location>
    <ligand>
        <name>ATP</name>
        <dbReference type="ChEBI" id="CHEBI:30616"/>
    </ligand>
</feature>
<comment type="similarity">
    <text evidence="8">Belongs to the glutamate 5-kinase family.</text>
</comment>
<dbReference type="EMBL" id="PKGZ01000001">
    <property type="protein sequence ID" value="PKY92122.1"/>
    <property type="molecule type" value="Genomic_DNA"/>
</dbReference>
<dbReference type="InterPro" id="IPR019797">
    <property type="entry name" value="Glutamate_5-kinase_CS"/>
</dbReference>
<evidence type="ECO:0000256" key="3">
    <source>
        <dbReference type="ARBA" id="ARBA00022650"/>
    </source>
</evidence>
<evidence type="ECO:0000313" key="11">
    <source>
        <dbReference type="EMBL" id="PKY92122.1"/>
    </source>
</evidence>
<dbReference type="PANTHER" id="PTHR43654">
    <property type="entry name" value="GLUTAMATE 5-KINASE"/>
    <property type="match status" value="1"/>
</dbReference>
<dbReference type="GO" id="GO:0004349">
    <property type="term" value="F:glutamate 5-kinase activity"/>
    <property type="evidence" value="ECO:0007669"/>
    <property type="project" value="UniProtKB-UniRule"/>
</dbReference>
<dbReference type="Proteomes" id="UP000234775">
    <property type="component" value="Unassembled WGS sequence"/>
</dbReference>
<evidence type="ECO:0000256" key="4">
    <source>
        <dbReference type="ARBA" id="ARBA00022679"/>
    </source>
</evidence>
<keyword evidence="1 8" id="KW-0963">Cytoplasm</keyword>
<dbReference type="HAMAP" id="MF_00456">
    <property type="entry name" value="ProB"/>
    <property type="match status" value="1"/>
</dbReference>
<organism evidence="10 12">
    <name type="scientific">Aerococcus christensenii</name>
    <dbReference type="NCBI Taxonomy" id="87541"/>
    <lineage>
        <taxon>Bacteria</taxon>
        <taxon>Bacillati</taxon>
        <taxon>Bacillota</taxon>
        <taxon>Bacilli</taxon>
        <taxon>Lactobacillales</taxon>
        <taxon>Aerococcaceae</taxon>
        <taxon>Aerococcus</taxon>
    </lineage>
</organism>
<name>A0A133Y3I2_9LACT</name>
<comment type="catalytic activity">
    <reaction evidence="8">
        <text>L-glutamate + ATP = L-glutamyl 5-phosphate + ADP</text>
        <dbReference type="Rhea" id="RHEA:14877"/>
        <dbReference type="ChEBI" id="CHEBI:29985"/>
        <dbReference type="ChEBI" id="CHEBI:30616"/>
        <dbReference type="ChEBI" id="CHEBI:58274"/>
        <dbReference type="ChEBI" id="CHEBI:456216"/>
        <dbReference type="EC" id="2.7.2.11"/>
    </reaction>
</comment>
<keyword evidence="4 8" id="KW-0808">Transferase</keyword>
<feature type="binding site" evidence="8">
    <location>
        <begin position="220"/>
        <end position="226"/>
    </location>
    <ligand>
        <name>ATP</name>
        <dbReference type="ChEBI" id="CHEBI:30616"/>
    </ligand>
</feature>
<evidence type="ECO:0000313" key="13">
    <source>
        <dbReference type="Proteomes" id="UP000234775"/>
    </source>
</evidence>
<evidence type="ECO:0000313" key="10">
    <source>
        <dbReference type="EMBL" id="KXB37760.1"/>
    </source>
</evidence>
<keyword evidence="7 8" id="KW-0067">ATP-binding</keyword>
<dbReference type="EC" id="2.7.2.11" evidence="8"/>
<dbReference type="GO" id="GO:0005524">
    <property type="term" value="F:ATP binding"/>
    <property type="evidence" value="ECO:0007669"/>
    <property type="project" value="UniProtKB-KW"/>
</dbReference>
<dbReference type="CDD" id="cd04242">
    <property type="entry name" value="AAK_G5K_ProB"/>
    <property type="match status" value="1"/>
</dbReference>
<dbReference type="GO" id="GO:0055129">
    <property type="term" value="P:L-proline biosynthetic process"/>
    <property type="evidence" value="ECO:0007669"/>
    <property type="project" value="UniProtKB-UniRule"/>
</dbReference>
<keyword evidence="5 8" id="KW-0547">Nucleotide-binding</keyword>
<evidence type="ECO:0000256" key="2">
    <source>
        <dbReference type="ARBA" id="ARBA00022605"/>
    </source>
</evidence>
<proteinExistence type="inferred from homology"/>
<comment type="function">
    <text evidence="8">Catalyzes the transfer of a phosphate group to glutamate to form L-glutamate 5-phosphate.</text>
</comment>
<dbReference type="Proteomes" id="UP000070422">
    <property type="component" value="Unassembled WGS sequence"/>
</dbReference>
<evidence type="ECO:0000256" key="7">
    <source>
        <dbReference type="ARBA" id="ARBA00022840"/>
    </source>
</evidence>
<dbReference type="InterPro" id="IPR011529">
    <property type="entry name" value="Glu_5kinase"/>
</dbReference>
<feature type="binding site" evidence="8">
    <location>
        <position position="158"/>
    </location>
    <ligand>
        <name>substrate</name>
    </ligand>
</feature>
<gene>
    <name evidence="8 11" type="primary">proB</name>
    <name evidence="11" type="ORF">CYJ27_01420</name>
    <name evidence="10" type="ORF">HMPREF3187_00477</name>
</gene>
<evidence type="ECO:0000256" key="6">
    <source>
        <dbReference type="ARBA" id="ARBA00022777"/>
    </source>
</evidence>
<evidence type="ECO:0000313" key="12">
    <source>
        <dbReference type="Proteomes" id="UP000070422"/>
    </source>
</evidence>
<dbReference type="PATRIC" id="fig|87541.4.peg.479"/>
<evidence type="ECO:0000259" key="9">
    <source>
        <dbReference type="Pfam" id="PF00696"/>
    </source>
</evidence>
<keyword evidence="3 8" id="KW-0641">Proline biosynthesis</keyword>
<keyword evidence="13" id="KW-1185">Reference proteome</keyword>
<reference evidence="10 12" key="1">
    <citation type="submission" date="2016-01" db="EMBL/GenBank/DDBJ databases">
        <authorList>
            <person name="Oliw E.H."/>
        </authorList>
    </citation>
    <scope>NUCLEOTIDE SEQUENCE [LARGE SCALE GENOMIC DNA]</scope>
    <source>
        <strain evidence="10 12">KA00635</strain>
    </source>
</reference>
<dbReference type="InterPro" id="IPR041739">
    <property type="entry name" value="G5K_ProB"/>
</dbReference>
<dbReference type="PIRSF" id="PIRSF000729">
    <property type="entry name" value="GK"/>
    <property type="match status" value="1"/>
</dbReference>
<comment type="subcellular location">
    <subcellularLocation>
        <location evidence="8">Cytoplasm</location>
    </subcellularLocation>
</comment>
<keyword evidence="2 8" id="KW-0028">Amino-acid biosynthesis</keyword>
<dbReference type="OrthoDB" id="9804434at2"/>
<feature type="binding site" evidence="8">
    <location>
        <position position="55"/>
    </location>
    <ligand>
        <name>substrate</name>
    </ligand>
</feature>
<keyword evidence="6 8" id="KW-0418">Kinase</keyword>
<dbReference type="Pfam" id="PF00696">
    <property type="entry name" value="AA_kinase"/>
    <property type="match status" value="1"/>
</dbReference>
<dbReference type="InterPro" id="IPR001057">
    <property type="entry name" value="Glu/AcGlu_kinase"/>
</dbReference>
<dbReference type="AlphaFoldDB" id="A0A133Y3I2"/>
<comment type="pathway">
    <text evidence="8">Amino-acid biosynthesis; L-proline biosynthesis; L-glutamate 5-semialdehyde from L-glutamate: step 1/2.</text>
</comment>
<feature type="binding site" evidence="8">
    <location>
        <position position="15"/>
    </location>
    <ligand>
        <name>ATP</name>
        <dbReference type="ChEBI" id="CHEBI:30616"/>
    </ligand>
</feature>
<dbReference type="Gene3D" id="3.40.1160.10">
    <property type="entry name" value="Acetylglutamate kinase-like"/>
    <property type="match status" value="1"/>
</dbReference>
<dbReference type="RefSeq" id="WP_060936544.1">
    <property type="nucleotide sequence ID" value="NZ_CP118095.1"/>
</dbReference>
<dbReference type="EMBL" id="LSCQ01000020">
    <property type="protein sequence ID" value="KXB37760.1"/>
    <property type="molecule type" value="Genomic_DNA"/>
</dbReference>
<dbReference type="PROSITE" id="PS00902">
    <property type="entry name" value="GLUTAMATE_5_KINASE"/>
    <property type="match status" value="1"/>
</dbReference>
<dbReference type="PANTHER" id="PTHR43654:SF1">
    <property type="entry name" value="ISOPENTENYL PHOSPHATE KINASE"/>
    <property type="match status" value="1"/>
</dbReference>